<name>A0A6J4R5G3_9ACTN</name>
<protein>
    <recommendedName>
        <fullName evidence="2">DUF354 domain-containing protein</fullName>
    </recommendedName>
</protein>
<proteinExistence type="predicted"/>
<dbReference type="PANTHER" id="PTHR39662">
    <property type="entry name" value="DUF354 DOMAIN-CONTAINING PROTEIN-RELATED"/>
    <property type="match status" value="1"/>
</dbReference>
<dbReference type="SUPFAM" id="SSF53756">
    <property type="entry name" value="UDP-Glycosyltransferase/glycogen phosphorylase"/>
    <property type="match status" value="1"/>
</dbReference>
<dbReference type="AlphaFoldDB" id="A0A6J4R5G3"/>
<sequence length="335" mass="36503">MRIWVDLSAPAHPVVFRPVVEELRRRGHEVLVTARDYAETLALTERLGLGATPLGSHGGAGRTGKLVSLMARTIAMQQVGRAGFDLALAHGSNELALAAAALRIPAVNMFDYEFATTQHRIGCRFARRVLVPESIPLERLARFGVGRDNHAPFPGLKEEYYLSDFEADPSVLDSLGLDRSRIIVVLRPPPDVSLYHRRANPLFPQVLMHVSGHGGAQSVVLPRTQRQREDLKALRLPGVMVADRAVDGQSLVALADLVVSAGGTMNREAVALGTPVYTIYGGRLGGVDEQLMREGRLRPLTDPRALDLDHRPPGAGERIRRDPAVLTDLMLEAVA</sequence>
<accession>A0A6J4R5G3</accession>
<gene>
    <name evidence="1" type="ORF">AVDCRST_MAG38-601</name>
</gene>
<dbReference type="EMBL" id="CADCVJ010000035">
    <property type="protein sequence ID" value="CAA9464632.1"/>
    <property type="molecule type" value="Genomic_DNA"/>
</dbReference>
<dbReference type="InterPro" id="IPR007152">
    <property type="entry name" value="DUF354"/>
</dbReference>
<reference evidence="1" key="1">
    <citation type="submission" date="2020-02" db="EMBL/GenBank/DDBJ databases">
        <authorList>
            <person name="Meier V. D."/>
        </authorList>
    </citation>
    <scope>NUCLEOTIDE SEQUENCE</scope>
    <source>
        <strain evidence="1">AVDCRST_MAG38</strain>
    </source>
</reference>
<dbReference type="Gene3D" id="3.40.50.2000">
    <property type="entry name" value="Glycogen Phosphorylase B"/>
    <property type="match status" value="2"/>
</dbReference>
<evidence type="ECO:0008006" key="2">
    <source>
        <dbReference type="Google" id="ProtNLM"/>
    </source>
</evidence>
<dbReference type="PANTHER" id="PTHR39662:SF1">
    <property type="entry name" value="DUF354 DOMAIN-CONTAINING PROTEIN"/>
    <property type="match status" value="1"/>
</dbReference>
<dbReference type="PIRSF" id="PIRSF005357">
    <property type="entry name" value="UCP005357"/>
    <property type="match status" value="1"/>
</dbReference>
<organism evidence="1">
    <name type="scientific">uncultured Solirubrobacteraceae bacterium</name>
    <dbReference type="NCBI Taxonomy" id="1162706"/>
    <lineage>
        <taxon>Bacteria</taxon>
        <taxon>Bacillati</taxon>
        <taxon>Actinomycetota</taxon>
        <taxon>Thermoleophilia</taxon>
        <taxon>Solirubrobacterales</taxon>
        <taxon>Solirubrobacteraceae</taxon>
        <taxon>environmental samples</taxon>
    </lineage>
</organism>
<evidence type="ECO:0000313" key="1">
    <source>
        <dbReference type="EMBL" id="CAA9464632.1"/>
    </source>
</evidence>
<dbReference type="Pfam" id="PF04007">
    <property type="entry name" value="DUF354"/>
    <property type="match status" value="1"/>
</dbReference>